<dbReference type="Proteomes" id="UP000225277">
    <property type="component" value="Unassembled WGS sequence"/>
</dbReference>
<accession>A0A2D3VBM1</accession>
<dbReference type="AlphaFoldDB" id="A0A2D3VBM1"/>
<dbReference type="EMBL" id="FJUY01000004">
    <property type="protein sequence ID" value="CZT17873.1"/>
    <property type="molecule type" value="Genomic_DNA"/>
</dbReference>
<organism evidence="1 2">
    <name type="scientific">Ramularia collo-cygni</name>
    <dbReference type="NCBI Taxonomy" id="112498"/>
    <lineage>
        <taxon>Eukaryota</taxon>
        <taxon>Fungi</taxon>
        <taxon>Dikarya</taxon>
        <taxon>Ascomycota</taxon>
        <taxon>Pezizomycotina</taxon>
        <taxon>Dothideomycetes</taxon>
        <taxon>Dothideomycetidae</taxon>
        <taxon>Mycosphaerellales</taxon>
        <taxon>Mycosphaerellaceae</taxon>
        <taxon>Ramularia</taxon>
    </lineage>
</organism>
<dbReference type="RefSeq" id="XP_023624763.1">
    <property type="nucleotide sequence ID" value="XM_023768995.1"/>
</dbReference>
<keyword evidence="2" id="KW-1185">Reference proteome</keyword>
<dbReference type="GeneID" id="35598906"/>
<name>A0A2D3VBM1_9PEZI</name>
<evidence type="ECO:0000313" key="1">
    <source>
        <dbReference type="EMBL" id="CZT17873.1"/>
    </source>
</evidence>
<evidence type="ECO:0000313" key="2">
    <source>
        <dbReference type="Proteomes" id="UP000225277"/>
    </source>
</evidence>
<sequence>MELAASHSRERYILMASWTSCDISKSTNTGKTPHYLLPTVTVAASIVNIHFSRQKIVQSLKAWLLSCLDCFAFGTTSTMTEPQLQREVLRTREDELVSFTGAWTDD</sequence>
<proteinExistence type="predicted"/>
<protein>
    <submittedName>
        <fullName evidence="1">Uncharacterized protein</fullName>
    </submittedName>
</protein>
<reference evidence="1 2" key="1">
    <citation type="submission" date="2016-03" db="EMBL/GenBank/DDBJ databases">
        <authorList>
            <person name="Ploux O."/>
        </authorList>
    </citation>
    <scope>NUCLEOTIDE SEQUENCE [LARGE SCALE GENOMIC DNA]</scope>
    <source>
        <strain evidence="1 2">URUG2</strain>
    </source>
</reference>
<gene>
    <name evidence="1" type="ORF">RCC_03709</name>
</gene>